<comment type="caution">
    <text evidence="1">The sequence shown here is derived from an EMBL/GenBank/DDBJ whole genome shotgun (WGS) entry which is preliminary data.</text>
</comment>
<accession>A0ABT6QJI8</accession>
<sequence length="227" mass="24341">MAATLPSFWMNASMIHSIKIVTFTLCAAICFSHFDAHAQAGDESADRIQIISPAHPVWLVEKPYAESPMLTASTYGDSAYSGYHSKATLEISCHPQNPEAGFRLQIAPQALGFNSGAFEGPDVSARGSMRITTGTRTAVDHKVSGSWTDGGVFQVGTIFSFEAPIPRDELAYWASDASRGQPLQLLLAPKAGGKLLTATFSLPKNNEGLKKVVRRCLSTVAATPVRL</sequence>
<dbReference type="RefSeq" id="WP_282315357.1">
    <property type="nucleotide sequence ID" value="NZ_JARBWL010000001.1"/>
</dbReference>
<proteinExistence type="predicted"/>
<gene>
    <name evidence="1" type="ORF">POF45_06345</name>
</gene>
<dbReference type="EMBL" id="JARBWL010000001">
    <property type="protein sequence ID" value="MDI2591052.1"/>
    <property type="molecule type" value="Genomic_DNA"/>
</dbReference>
<organism evidence="1 2">
    <name type="scientific">Pseudomonas fungipugnans</name>
    <dbReference type="NCBI Taxonomy" id="3024217"/>
    <lineage>
        <taxon>Bacteria</taxon>
        <taxon>Pseudomonadati</taxon>
        <taxon>Pseudomonadota</taxon>
        <taxon>Gammaproteobacteria</taxon>
        <taxon>Pseudomonadales</taxon>
        <taxon>Pseudomonadaceae</taxon>
        <taxon>Pseudomonas</taxon>
    </lineage>
</organism>
<dbReference type="Proteomes" id="UP001159100">
    <property type="component" value="Unassembled WGS sequence"/>
</dbReference>
<reference evidence="1 2" key="1">
    <citation type="submission" date="2023-02" db="EMBL/GenBank/DDBJ databases">
        <title>Pseudomonas chrutzelriedensis sp. nov., a potently antifungal strain isolated from moss.</title>
        <authorList>
            <person name="Schnyder A."/>
            <person name="Kalawong R."/>
            <person name="Eberl L."/>
            <person name="Agnoli K."/>
        </authorList>
    </citation>
    <scope>NUCLEOTIDE SEQUENCE [LARGE SCALE GENOMIC DNA]</scope>
    <source>
        <strain evidence="1 2">681</strain>
    </source>
</reference>
<evidence type="ECO:0000313" key="2">
    <source>
        <dbReference type="Proteomes" id="UP001159100"/>
    </source>
</evidence>
<keyword evidence="2" id="KW-1185">Reference proteome</keyword>
<evidence type="ECO:0000313" key="1">
    <source>
        <dbReference type="EMBL" id="MDI2591052.1"/>
    </source>
</evidence>
<name>A0ABT6QJI8_9PSED</name>
<protein>
    <submittedName>
        <fullName evidence="1">Uncharacterized protein</fullName>
    </submittedName>
</protein>